<reference evidence="4 5" key="1">
    <citation type="journal article" date="2012" name="BMC Genomics">
        <title>Comparative genomics of the classical Bordetella subspecies: the evolution and exchange of virulence-associated diversity amongst closely related pathogens.</title>
        <authorList>
            <person name="Park J."/>
            <person name="Zhang Y."/>
            <person name="Buboltz A.M."/>
            <person name="Zhang X."/>
            <person name="Schuster S.C."/>
            <person name="Ahuja U."/>
            <person name="Liu M."/>
            <person name="Miller J.F."/>
            <person name="Sebaihia M."/>
            <person name="Bentley S.D."/>
            <person name="Parkhill J."/>
            <person name="Harvill E.T."/>
        </authorList>
    </citation>
    <scope>NUCLEOTIDE SEQUENCE [LARGE SCALE GENOMIC DNA]</scope>
    <source>
        <strain evidence="4 5">Bpp5</strain>
    </source>
</reference>
<dbReference type="InterPro" id="IPR003991">
    <property type="entry name" value="Pertactin_virulence_factor"/>
</dbReference>
<dbReference type="Gene3D" id="2.160.20.20">
    <property type="match status" value="2"/>
</dbReference>
<feature type="chain" id="PRO_5003836641" evidence="2">
    <location>
        <begin position="41"/>
        <end position="1011"/>
    </location>
</feature>
<dbReference type="PROSITE" id="PS51208">
    <property type="entry name" value="AUTOTRANSPORTER"/>
    <property type="match status" value="1"/>
</dbReference>
<dbReference type="RefSeq" id="WP_015039078.1">
    <property type="nucleotide sequence ID" value="NC_018828.1"/>
</dbReference>
<dbReference type="InterPro" id="IPR005546">
    <property type="entry name" value="Autotransporte_beta"/>
</dbReference>
<dbReference type="SUPFAM" id="SSF103515">
    <property type="entry name" value="Autotransporter"/>
    <property type="match status" value="1"/>
</dbReference>
<evidence type="ECO:0000313" key="5">
    <source>
        <dbReference type="Proteomes" id="UP000008035"/>
    </source>
</evidence>
<feature type="domain" description="Autotransporter" evidence="3">
    <location>
        <begin position="743"/>
        <end position="1011"/>
    </location>
</feature>
<dbReference type="AlphaFoldDB" id="K0M8C5"/>
<evidence type="ECO:0000259" key="3">
    <source>
        <dbReference type="PROSITE" id="PS51208"/>
    </source>
</evidence>
<organism evidence="4 5">
    <name type="scientific">Bordetella parapertussis (strain Bpp5)</name>
    <dbReference type="NCBI Taxonomy" id="1208660"/>
    <lineage>
        <taxon>Bacteria</taxon>
        <taxon>Pseudomonadati</taxon>
        <taxon>Pseudomonadota</taxon>
        <taxon>Betaproteobacteria</taxon>
        <taxon>Burkholderiales</taxon>
        <taxon>Alcaligenaceae</taxon>
        <taxon>Bordetella</taxon>
    </lineage>
</organism>
<dbReference type="SUPFAM" id="SSF51126">
    <property type="entry name" value="Pectin lyase-like"/>
    <property type="match status" value="1"/>
</dbReference>
<keyword evidence="1 2" id="KW-0732">Signal</keyword>
<evidence type="ECO:0000313" key="4">
    <source>
        <dbReference type="EMBL" id="CCJ48239.1"/>
    </source>
</evidence>
<proteinExistence type="predicted"/>
<dbReference type="InterPro" id="IPR004899">
    <property type="entry name" value="Pertactin_central"/>
</dbReference>
<accession>K0M8C5</accession>
<feature type="signal peptide" evidence="2">
    <location>
        <begin position="1"/>
        <end position="40"/>
    </location>
</feature>
<evidence type="ECO:0000256" key="2">
    <source>
        <dbReference type="SAM" id="SignalP"/>
    </source>
</evidence>
<dbReference type="Pfam" id="PF03797">
    <property type="entry name" value="Autotransporter"/>
    <property type="match status" value="1"/>
</dbReference>
<dbReference type="KEGG" id="bpar:BN117_0906"/>
<dbReference type="Gene3D" id="2.40.128.130">
    <property type="entry name" value="Autotransporter beta-domain"/>
    <property type="match status" value="1"/>
</dbReference>
<dbReference type="Pfam" id="PF03212">
    <property type="entry name" value="Pertactin"/>
    <property type="match status" value="1"/>
</dbReference>
<dbReference type="PANTHER" id="PTHR35037:SF7">
    <property type="entry name" value="AUTOTRANSPORTER"/>
    <property type="match status" value="1"/>
</dbReference>
<dbReference type="HOGENOM" id="CLU_297135_0_0_4"/>
<dbReference type="EMBL" id="HE965803">
    <property type="protein sequence ID" value="CCJ48239.1"/>
    <property type="molecule type" value="Genomic_DNA"/>
</dbReference>
<dbReference type="PANTHER" id="PTHR35037">
    <property type="entry name" value="C-TERMINAL REGION OF AIDA-LIKE PROTEIN"/>
    <property type="match status" value="1"/>
</dbReference>
<protein>
    <submittedName>
        <fullName evidence="4">Serum resistance protein</fullName>
    </submittedName>
</protein>
<dbReference type="PRINTS" id="PR01484">
    <property type="entry name" value="PRTACTNFAMLY"/>
</dbReference>
<dbReference type="SMART" id="SM00869">
    <property type="entry name" value="Autotransporter"/>
    <property type="match status" value="1"/>
</dbReference>
<dbReference type="CDD" id="cd01343">
    <property type="entry name" value="PL1_Passenger_AT"/>
    <property type="match status" value="1"/>
</dbReference>
<dbReference type="InterPro" id="IPR006315">
    <property type="entry name" value="OM_autotransptr_brl_dom"/>
</dbReference>
<dbReference type="Proteomes" id="UP000008035">
    <property type="component" value="Chromosome"/>
</dbReference>
<evidence type="ECO:0000256" key="1">
    <source>
        <dbReference type="ARBA" id="ARBA00022729"/>
    </source>
</evidence>
<dbReference type="InterPro" id="IPR011050">
    <property type="entry name" value="Pectin_lyase_fold/virulence"/>
</dbReference>
<dbReference type="InterPro" id="IPR051551">
    <property type="entry name" value="Autotransporter_adhesion"/>
</dbReference>
<name>K0M8C5_BORPB</name>
<dbReference type="InterPro" id="IPR012332">
    <property type="entry name" value="Autotransporter_pectin_lyase_C"/>
</dbReference>
<dbReference type="GO" id="GO:0019867">
    <property type="term" value="C:outer membrane"/>
    <property type="evidence" value="ECO:0007669"/>
    <property type="project" value="InterPro"/>
</dbReference>
<dbReference type="InterPro" id="IPR036709">
    <property type="entry name" value="Autotransporte_beta_dom_sf"/>
</dbReference>
<sequence length="1011" mass="103333">MYLDRFRQCPSSLQIPRSAWRLHALAAALALAGMARLAPAAAQAPQPPVAGAPHAQDAGQEGEFDHRDNTLIAVFDDGVGINLDDDPDELGETAPPTLKDIHISVEHTKNSMSKPAIGVRVSGAGRALTLAGSTIDATGGGIPAVVRRGGTLELDGVTVAGGAGMEPMTVSDAGSRLSVRGGVLGGEAPGVSLVRAAQGGQASIIDATLQSILGPALIADGGSISVAGGSIDMDMGPGFPPPLPPLSGAPLAAHPPLDRVAAVHAGQDGKVTLREVALRAHGPQATGVYAYMPGSEITLQGGTVSVQGDDGAGVVAGAGLLDALPPGGTVRLDGTTVSTDGANTDAVLVRGDAARAEVVNTVLRTAKSLAAGVSAQHGGRVTLRQTRIETAGAGAEGISVLGFEPQSGSGPASVDMQGGSITTTGNRAAGIALTHGSARLEGVAVRAEGSGSSAAQLANGTLVVSAGSLASAQSGAISVTDTPLKLMPGALASSTVSVRLTDGATAQGGNGVFLQQHSTIPVAVALESGALARGDIVADGNKPVDAGISLSVASGAAWHGATQVLQSATLGKGGTWVVNADSQVQDMSMRGGRVEFQAPAPEASYKTLTLQTLDGNGVFVLNTNVAAGQNDQLRVTGRADGQHRVLVRNAGGEADSRGARLGLVHTQGQGNATFRLANVGEAVDLGTWRYSLAEDPKTHVWSLQRAGQALSGAANAAVNAADLSSIALAESNALDKRLGELRLRADAGGPWARTFSERQQISNRHARAYDQTVSGLEIGLDRGWSASGGRWYAGGLLGYTYADRTYPGDGGGKVKGLHVGGYAAYVGDGGYYLDTVLRLGRYDQQYNIAGTDGGRVTADYRTSGAAWSLEGGRRFELPNDWFAEPQAEVMLWRTSGKRYRASNGLRVKVDANTATLGRLGLRFGRRIALAGGNIVQPYARLGWTQEFKSTGDVRTNGIGHAGAGRHGRVELGAGVDAALGKGHNLYASYEYAAGDRINIPWSFHAGYRYSF</sequence>
<gene>
    <name evidence="4" type="primary">brkA</name>
    <name evidence="4" type="ordered locus">BN117_0906</name>
</gene>
<dbReference type="NCBIfam" id="TIGR01414">
    <property type="entry name" value="autotrans_barl"/>
    <property type="match status" value="1"/>
</dbReference>